<dbReference type="PATRIC" id="fig|1423758.3.peg.1111"/>
<dbReference type="Gene3D" id="1.10.150.130">
    <property type="match status" value="1"/>
</dbReference>
<dbReference type="SUPFAM" id="SSF56349">
    <property type="entry name" value="DNA breaking-rejoining enzymes"/>
    <property type="match status" value="1"/>
</dbReference>
<dbReference type="PROSITE" id="PS51898">
    <property type="entry name" value="TYR_RECOMBINASE"/>
    <property type="match status" value="1"/>
</dbReference>
<dbReference type="InterPro" id="IPR050090">
    <property type="entry name" value="Tyrosine_recombinase_XerCD"/>
</dbReference>
<dbReference type="PROSITE" id="PS51900">
    <property type="entry name" value="CB"/>
    <property type="match status" value="1"/>
</dbReference>
<evidence type="ECO:0000259" key="6">
    <source>
        <dbReference type="PROSITE" id="PS51898"/>
    </source>
</evidence>
<dbReference type="InterPro" id="IPR002104">
    <property type="entry name" value="Integrase_catalytic"/>
</dbReference>
<evidence type="ECO:0000256" key="3">
    <source>
        <dbReference type="ARBA" id="ARBA00023125"/>
    </source>
</evidence>
<evidence type="ECO:0000256" key="2">
    <source>
        <dbReference type="ARBA" id="ARBA00022908"/>
    </source>
</evidence>
<proteinExistence type="inferred from homology"/>
<keyword evidence="4" id="KW-0233">DNA recombination</keyword>
<name>I7LA76_9LACO</name>
<comment type="similarity">
    <text evidence="1">Belongs to the 'phage' integrase family.</text>
</comment>
<sequence>MPQFVRKNGFWGVRVNWVEHLNKKTVYRRKYKQGFKTKREASMWANKFLAKANSGELVEQKIPTFPDYFMQWARIYRFTHITEVTKNRYIVTASHLESYFGSKPLNKITRSNYQEFLNEYSKDHAPSSVNKTKGLIKSCLDSAVADGLIRVNFSLGSQATGNKKKKLVVIYPNVEQIENILNLALERRKPYYPSFYIIITAILTGMRLAEICGLTWDRIDVENRTFKIDRAYNHLATDKEHIFKTLKNESSYRTIRVSHNLISVLSELKVNGSNLVFAEKNNPYKVPYSNGVKHPLKKIIKDLDYNLGDFHFHSLRHCHVALLHHDGIDWYSISKRLGHENLTTTLKTYAYLVEEDKIKSDDLIETQLDNFLTIGEKIGETSKKHKIK</sequence>
<evidence type="ECO:0000256" key="5">
    <source>
        <dbReference type="PROSITE-ProRule" id="PRU01248"/>
    </source>
</evidence>
<accession>I7LA76</accession>
<keyword evidence="9" id="KW-1185">Reference proteome</keyword>
<keyword evidence="3 5" id="KW-0238">DNA-binding</keyword>
<evidence type="ECO:0000313" key="9">
    <source>
        <dbReference type="Proteomes" id="UP000009320"/>
    </source>
</evidence>
<dbReference type="InterPro" id="IPR028259">
    <property type="entry name" value="AP2-like_int_N"/>
</dbReference>
<reference evidence="8 9" key="1">
    <citation type="submission" date="2012-06" db="EMBL/GenBank/DDBJ databases">
        <title>Draft Genome Sequence of Lactobacillus hominis Strain CRBIP 24.179T, isolated from human intestine.</title>
        <authorList>
            <person name="Cousin S."/>
            <person name="Ma L."/>
            <person name="Bizet C."/>
            <person name="Loux V."/>
            <person name="Bouchier C."/>
            <person name="Clermont D."/>
            <person name="Creno S."/>
        </authorList>
    </citation>
    <scope>NUCLEOTIDE SEQUENCE [LARGE SCALE GENOMIC DNA]</scope>
    <source>
        <strain evidence="9">CRBIP 24.179T</strain>
    </source>
</reference>
<dbReference type="InterPro" id="IPR004107">
    <property type="entry name" value="Integrase_SAM-like_N"/>
</dbReference>
<dbReference type="Pfam" id="PF14657">
    <property type="entry name" value="Arm-DNA-bind_4"/>
    <property type="match status" value="1"/>
</dbReference>
<dbReference type="eggNOG" id="COG0582">
    <property type="taxonomic scope" value="Bacteria"/>
</dbReference>
<dbReference type="PANTHER" id="PTHR30349:SF64">
    <property type="entry name" value="PROPHAGE INTEGRASE INTD-RELATED"/>
    <property type="match status" value="1"/>
</dbReference>
<evidence type="ECO:0000313" key="8">
    <source>
        <dbReference type="EMBL" id="CCI82024.1"/>
    </source>
</evidence>
<dbReference type="InterPro" id="IPR010998">
    <property type="entry name" value="Integrase_recombinase_N"/>
</dbReference>
<evidence type="ECO:0000256" key="1">
    <source>
        <dbReference type="ARBA" id="ARBA00008857"/>
    </source>
</evidence>
<dbReference type="GO" id="GO:0015074">
    <property type="term" value="P:DNA integration"/>
    <property type="evidence" value="ECO:0007669"/>
    <property type="project" value="UniProtKB-KW"/>
</dbReference>
<feature type="domain" description="Core-binding (CB)" evidence="7">
    <location>
        <begin position="63"/>
        <end position="144"/>
    </location>
</feature>
<dbReference type="EMBL" id="CAKE01000012">
    <property type="protein sequence ID" value="CCI82024.1"/>
    <property type="molecule type" value="Genomic_DNA"/>
</dbReference>
<gene>
    <name evidence="8" type="ORF">BN55_01575</name>
</gene>
<organism evidence="8 9">
    <name type="scientific">Lactobacillus hominis DSM 23910 = CRBIP 24.179</name>
    <dbReference type="NCBI Taxonomy" id="1423758"/>
    <lineage>
        <taxon>Bacteria</taxon>
        <taxon>Bacillati</taxon>
        <taxon>Bacillota</taxon>
        <taxon>Bacilli</taxon>
        <taxon>Lactobacillales</taxon>
        <taxon>Lactobacillaceae</taxon>
        <taxon>Lactobacillus</taxon>
    </lineage>
</organism>
<dbReference type="Pfam" id="PF14659">
    <property type="entry name" value="Phage_int_SAM_3"/>
    <property type="match status" value="1"/>
</dbReference>
<evidence type="ECO:0000256" key="4">
    <source>
        <dbReference type="ARBA" id="ARBA00023172"/>
    </source>
</evidence>
<dbReference type="GO" id="GO:0003677">
    <property type="term" value="F:DNA binding"/>
    <property type="evidence" value="ECO:0007669"/>
    <property type="project" value="UniProtKB-UniRule"/>
</dbReference>
<dbReference type="PANTHER" id="PTHR30349">
    <property type="entry name" value="PHAGE INTEGRASE-RELATED"/>
    <property type="match status" value="1"/>
</dbReference>
<feature type="domain" description="Tyr recombinase" evidence="6">
    <location>
        <begin position="165"/>
        <end position="362"/>
    </location>
</feature>
<dbReference type="InterPro" id="IPR013762">
    <property type="entry name" value="Integrase-like_cat_sf"/>
</dbReference>
<evidence type="ECO:0000259" key="7">
    <source>
        <dbReference type="PROSITE" id="PS51900"/>
    </source>
</evidence>
<keyword evidence="2" id="KW-0229">DNA integration</keyword>
<dbReference type="STRING" id="1423758.FC41_GL001098"/>
<dbReference type="Pfam" id="PF00589">
    <property type="entry name" value="Phage_integrase"/>
    <property type="match status" value="1"/>
</dbReference>
<dbReference type="GeneID" id="82847243"/>
<dbReference type="InterPro" id="IPR044068">
    <property type="entry name" value="CB"/>
</dbReference>
<dbReference type="RefSeq" id="WP_008470986.1">
    <property type="nucleotide sequence ID" value="NZ_AYZP01000002.1"/>
</dbReference>
<dbReference type="AlphaFoldDB" id="I7LA76"/>
<dbReference type="GO" id="GO:0006310">
    <property type="term" value="P:DNA recombination"/>
    <property type="evidence" value="ECO:0007669"/>
    <property type="project" value="UniProtKB-KW"/>
</dbReference>
<dbReference type="Gene3D" id="1.10.443.10">
    <property type="entry name" value="Intergrase catalytic core"/>
    <property type="match status" value="1"/>
</dbReference>
<comment type="caution">
    <text evidence="8">The sequence shown here is derived from an EMBL/GenBank/DDBJ whole genome shotgun (WGS) entry which is preliminary data.</text>
</comment>
<protein>
    <submittedName>
        <fullName evidence="8">Integrase</fullName>
    </submittedName>
</protein>
<dbReference type="InterPro" id="IPR011010">
    <property type="entry name" value="DNA_brk_join_enz"/>
</dbReference>
<dbReference type="CDD" id="cd01189">
    <property type="entry name" value="INT_ICEBs1_C_like"/>
    <property type="match status" value="1"/>
</dbReference>
<dbReference type="OrthoDB" id="9803188at2"/>
<dbReference type="Proteomes" id="UP000009320">
    <property type="component" value="Unassembled WGS sequence"/>
</dbReference>